<comment type="caution">
    <text evidence="1">The sequence shown here is derived from an EMBL/GenBank/DDBJ whole genome shotgun (WGS) entry which is preliminary data.</text>
</comment>
<evidence type="ECO:0000313" key="2">
    <source>
        <dbReference type="Proteomes" id="UP001320706"/>
    </source>
</evidence>
<proteinExistence type="predicted"/>
<keyword evidence="2" id="KW-1185">Reference proteome</keyword>
<sequence length="425" mass="44691">MSRPSTSLSAAAPAFSPSSPDAFAQTGAQQDDLFSGDVQYAPESMETRPIDNLFDDDFTPVAHPVVETQPSISIRGRAARGGRGANGRGRGRGRGNGQFGRDVAPPVQPQSQSQSQSQQADTPAPTEQKPSPAPAPAPIPSLQASQHAPPSLQQSQPAAPTQPSAPSQQPQPSARSPAVRGDRLPTGGIRKPKLSEAELAAKMSAISLKNASLTAAHERAEADAASFAAREEEAKVRRRREGKERAVMEGERERNRLRKLKAQGGREWDAEKEGVEEERRGVGRGAYGGVVGARREGRGGFAGDREDYSDGREYIYRENRGRGRGRGRGGQRGAGRGGIGGRDGGNGPSQPAPAPSEFPELPGAQSKPVDEAAAEAPKVSFPAKTKQPAEQQANLGASDGARDALEQDAITAAPPAGKSWADMME</sequence>
<reference evidence="1" key="1">
    <citation type="submission" date="2024-02" db="EMBL/GenBank/DDBJ databases">
        <title>Metagenome Assembled Genome of Zalaria obscura JY119.</title>
        <authorList>
            <person name="Vighnesh L."/>
            <person name="Jagadeeshwari U."/>
            <person name="Venkata Ramana C."/>
            <person name="Sasikala C."/>
        </authorList>
    </citation>
    <scope>NUCLEOTIDE SEQUENCE</scope>
    <source>
        <strain evidence="1">JY119</strain>
    </source>
</reference>
<name>A0ACC3SL62_9PEZI</name>
<accession>A0ACC3SL62</accession>
<evidence type="ECO:0000313" key="1">
    <source>
        <dbReference type="EMBL" id="KAK8217547.1"/>
    </source>
</evidence>
<dbReference type="Proteomes" id="UP001320706">
    <property type="component" value="Unassembled WGS sequence"/>
</dbReference>
<organism evidence="1 2">
    <name type="scientific">Zalaria obscura</name>
    <dbReference type="NCBI Taxonomy" id="2024903"/>
    <lineage>
        <taxon>Eukaryota</taxon>
        <taxon>Fungi</taxon>
        <taxon>Dikarya</taxon>
        <taxon>Ascomycota</taxon>
        <taxon>Pezizomycotina</taxon>
        <taxon>Dothideomycetes</taxon>
        <taxon>Dothideomycetidae</taxon>
        <taxon>Dothideales</taxon>
        <taxon>Zalariaceae</taxon>
        <taxon>Zalaria</taxon>
    </lineage>
</organism>
<dbReference type="EMBL" id="JAMKPW020000005">
    <property type="protein sequence ID" value="KAK8217547.1"/>
    <property type="molecule type" value="Genomic_DNA"/>
</dbReference>
<gene>
    <name evidence="1" type="ORF">M8818_001305</name>
</gene>
<protein>
    <submittedName>
        <fullName evidence="1">Uncharacterized protein</fullName>
    </submittedName>
</protein>